<dbReference type="GeneID" id="8855098"/>
<dbReference type="SMART" id="SM00368">
    <property type="entry name" value="LRR_RI"/>
    <property type="match status" value="5"/>
</dbReference>
<dbReference type="SUPFAM" id="SSF52047">
    <property type="entry name" value="RNI-like"/>
    <property type="match status" value="1"/>
</dbReference>
<dbReference type="InterPro" id="IPR011993">
    <property type="entry name" value="PH-like_dom_sf"/>
</dbReference>
<dbReference type="Pfam" id="PF00169">
    <property type="entry name" value="PH"/>
    <property type="match status" value="1"/>
</dbReference>
<evidence type="ECO:0000256" key="3">
    <source>
        <dbReference type="ARBA" id="ARBA00023212"/>
    </source>
</evidence>
<dbReference type="eggNOG" id="KOG4308">
    <property type="taxonomic scope" value="Eukaryota"/>
</dbReference>
<keyword evidence="3" id="KW-0206">Cytoskeleton</keyword>
<dbReference type="Gene3D" id="3.80.10.10">
    <property type="entry name" value="Ribonuclease Inhibitor"/>
    <property type="match status" value="2"/>
</dbReference>
<dbReference type="InterPro" id="IPR001849">
    <property type="entry name" value="PH_domain"/>
</dbReference>
<dbReference type="InterPro" id="IPR052410">
    <property type="entry name" value="DRC5"/>
</dbReference>
<dbReference type="EMBL" id="GG738883">
    <property type="protein sequence ID" value="EFC41881.1"/>
    <property type="molecule type" value="Genomic_DNA"/>
</dbReference>
<dbReference type="VEuPathDB" id="AmoebaDB:NAEGRDRAFT_80575"/>
<evidence type="ECO:0000259" key="5">
    <source>
        <dbReference type="PROSITE" id="PS50003"/>
    </source>
</evidence>
<gene>
    <name evidence="6" type="ORF">NAEGRDRAFT_80575</name>
</gene>
<dbReference type="SUPFAM" id="SSF50729">
    <property type="entry name" value="PH domain-like"/>
    <property type="match status" value="1"/>
</dbReference>
<dbReference type="Pfam" id="PF13516">
    <property type="entry name" value="LRR_6"/>
    <property type="match status" value="4"/>
</dbReference>
<dbReference type="InParanoid" id="D2VMS5"/>
<keyword evidence="2" id="KW-0963">Cytoplasm</keyword>
<dbReference type="OMA" id="WYIAINN"/>
<comment type="subcellular location">
    <subcellularLocation>
        <location evidence="1">Cytoplasm</location>
        <location evidence="1">Cytoskeleton</location>
    </subcellularLocation>
</comment>
<dbReference type="RefSeq" id="XP_002674625.1">
    <property type="nucleotide sequence ID" value="XM_002674579.1"/>
</dbReference>
<organism evidence="7">
    <name type="scientific">Naegleria gruberi</name>
    <name type="common">Amoeba</name>
    <dbReference type="NCBI Taxonomy" id="5762"/>
    <lineage>
        <taxon>Eukaryota</taxon>
        <taxon>Discoba</taxon>
        <taxon>Heterolobosea</taxon>
        <taxon>Tetramitia</taxon>
        <taxon>Eutetramitia</taxon>
        <taxon>Vahlkampfiidae</taxon>
        <taxon>Naegleria</taxon>
    </lineage>
</organism>
<proteinExistence type="predicted"/>
<dbReference type="Gene3D" id="2.30.29.30">
    <property type="entry name" value="Pleckstrin-homology domain (PH domain)/Phosphotyrosine-binding domain (PTB)"/>
    <property type="match status" value="1"/>
</dbReference>
<dbReference type="Proteomes" id="UP000006671">
    <property type="component" value="Unassembled WGS sequence"/>
</dbReference>
<evidence type="ECO:0000256" key="2">
    <source>
        <dbReference type="ARBA" id="ARBA00022490"/>
    </source>
</evidence>
<dbReference type="PANTHER" id="PTHR24107">
    <property type="entry name" value="YNEIN REGULATORY COMPLEX SUBUNIT 5"/>
    <property type="match status" value="1"/>
</dbReference>
<evidence type="ECO:0000313" key="6">
    <source>
        <dbReference type="EMBL" id="EFC41881.1"/>
    </source>
</evidence>
<feature type="region of interest" description="Disordered" evidence="4">
    <location>
        <begin position="78"/>
        <end position="108"/>
    </location>
</feature>
<dbReference type="GO" id="GO:0005856">
    <property type="term" value="C:cytoskeleton"/>
    <property type="evidence" value="ECO:0007669"/>
    <property type="project" value="UniProtKB-SubCell"/>
</dbReference>
<protein>
    <submittedName>
        <fullName evidence="6">Predicted protein</fullName>
    </submittedName>
</protein>
<dbReference type="InterPro" id="IPR001611">
    <property type="entry name" value="Leu-rich_rpt"/>
</dbReference>
<name>D2VMS5_NAEGR</name>
<feature type="domain" description="PH" evidence="5">
    <location>
        <begin position="165"/>
        <end position="303"/>
    </location>
</feature>
<keyword evidence="7" id="KW-1185">Reference proteome</keyword>
<dbReference type="SMART" id="SM00233">
    <property type="entry name" value="PH"/>
    <property type="match status" value="1"/>
</dbReference>
<evidence type="ECO:0000256" key="1">
    <source>
        <dbReference type="ARBA" id="ARBA00004245"/>
    </source>
</evidence>
<evidence type="ECO:0000313" key="7">
    <source>
        <dbReference type="Proteomes" id="UP000006671"/>
    </source>
</evidence>
<dbReference type="PANTHER" id="PTHR24107:SF2">
    <property type="entry name" value="NLR FAMILY CARD DOMAIN CONTAINING 3"/>
    <property type="match status" value="1"/>
</dbReference>
<dbReference type="InterPro" id="IPR032675">
    <property type="entry name" value="LRR_dom_sf"/>
</dbReference>
<dbReference type="PROSITE" id="PS50003">
    <property type="entry name" value="PH_DOMAIN"/>
    <property type="match status" value="1"/>
</dbReference>
<sequence>MFGGNNEKDLEGELKNYGRQHSSPTVIKVATGLKKDFNTQGIGKEDSIHSSNYIQNDLDEAIYKYDIHPFSVFDKVPVQSSSSSNNNNNSASNNNSGANATTITFPPPPKDLSDPELDLFHTFFADARKKYHNKDSVFREQLELLTSGGKKKSEKEKIVARSSEQVDKEGWLVKEGRFRKNWKKRWFVLSSNTLSYYTAKKNKLKGKIVLDGTQIIRFAKSRTDDFKGCLELYTPKDSTFTSDGMNNRFLLQMDEESEASSGDAGDDDDDDDDAVGRTLYFDVEGGSEDERRSWYIAINNKITMLYYKNLCSGSINEQVTDFFNTIHKRKVFTCKLKQVEDLMAIKEPLKYHEFLHTLVLKNNPNVLNLSILCEALVTNKSITKLDISGCGLSNLEPLTQVLQSNKTLTSINLSHNNIDDKQVALLSEALPTSGMLRLLEIDLSYNKIGNEGCKTFVNALASLHSVFYVQTLNLHHNKISDEGAQAVASILEKLSPQLTCLDLGANQIGNEGATVLSDAIMKNNSKHKNIKSGTSELSKILEKELLDELIFGGNKLGVNGLQLFRKQDFPELEIISK</sequence>
<reference evidence="6 7" key="1">
    <citation type="journal article" date="2010" name="Cell">
        <title>The genome of Naegleria gruberi illuminates early eukaryotic versatility.</title>
        <authorList>
            <person name="Fritz-Laylin L.K."/>
            <person name="Prochnik S.E."/>
            <person name="Ginger M.L."/>
            <person name="Dacks J.B."/>
            <person name="Carpenter M.L."/>
            <person name="Field M.C."/>
            <person name="Kuo A."/>
            <person name="Paredez A."/>
            <person name="Chapman J."/>
            <person name="Pham J."/>
            <person name="Shu S."/>
            <person name="Neupane R."/>
            <person name="Cipriano M."/>
            <person name="Mancuso J."/>
            <person name="Tu H."/>
            <person name="Salamov A."/>
            <person name="Lindquist E."/>
            <person name="Shapiro H."/>
            <person name="Lucas S."/>
            <person name="Grigoriev I.V."/>
            <person name="Cande W.Z."/>
            <person name="Fulton C."/>
            <person name="Rokhsar D.S."/>
            <person name="Dawson S.C."/>
        </authorList>
    </citation>
    <scope>NUCLEOTIDE SEQUENCE [LARGE SCALE GENOMIC DNA]</scope>
    <source>
        <strain evidence="6 7">NEG-M</strain>
    </source>
</reference>
<feature type="compositionally biased region" description="Low complexity" evidence="4">
    <location>
        <begin position="80"/>
        <end position="100"/>
    </location>
</feature>
<evidence type="ECO:0000256" key="4">
    <source>
        <dbReference type="SAM" id="MobiDB-lite"/>
    </source>
</evidence>
<accession>D2VMS5</accession>
<dbReference type="AlphaFoldDB" id="D2VMS5"/>
<dbReference type="OrthoDB" id="120976at2759"/>
<dbReference type="KEGG" id="ngr:NAEGRDRAFT_80575"/>